<keyword evidence="2" id="KW-1185">Reference proteome</keyword>
<gene>
    <name evidence="1" type="ORF">DES52_11826</name>
</gene>
<name>A0A318S326_9DEIO</name>
<dbReference type="EMBL" id="QJSX01000018">
    <property type="protein sequence ID" value="PYE50409.1"/>
    <property type="molecule type" value="Genomic_DNA"/>
</dbReference>
<dbReference type="Proteomes" id="UP000248326">
    <property type="component" value="Unassembled WGS sequence"/>
</dbReference>
<proteinExistence type="predicted"/>
<evidence type="ECO:0000313" key="1">
    <source>
        <dbReference type="EMBL" id="PYE50409.1"/>
    </source>
</evidence>
<dbReference type="AlphaFoldDB" id="A0A318S326"/>
<sequence>MTAGYETRTIGVRDRGLVSYPWSSKGRMPTDEGV</sequence>
<comment type="caution">
    <text evidence="1">The sequence shown here is derived from an EMBL/GenBank/DDBJ whole genome shotgun (WGS) entry which is preliminary data.</text>
</comment>
<reference evidence="1 2" key="1">
    <citation type="submission" date="2018-06" db="EMBL/GenBank/DDBJ databases">
        <title>Genomic Encyclopedia of Type Strains, Phase IV (KMG-IV): sequencing the most valuable type-strain genomes for metagenomic binning, comparative biology and taxonomic classification.</title>
        <authorList>
            <person name="Goeker M."/>
        </authorList>
    </citation>
    <scope>NUCLEOTIDE SEQUENCE [LARGE SCALE GENOMIC DNA]</scope>
    <source>
        <strain evidence="1 2">DSM 18048</strain>
    </source>
</reference>
<protein>
    <submittedName>
        <fullName evidence="1">Uncharacterized protein</fullName>
    </submittedName>
</protein>
<organism evidence="1 2">
    <name type="scientific">Deinococcus yavapaiensis KR-236</name>
    <dbReference type="NCBI Taxonomy" id="694435"/>
    <lineage>
        <taxon>Bacteria</taxon>
        <taxon>Thermotogati</taxon>
        <taxon>Deinococcota</taxon>
        <taxon>Deinococci</taxon>
        <taxon>Deinococcales</taxon>
        <taxon>Deinococcaceae</taxon>
        <taxon>Deinococcus</taxon>
    </lineage>
</organism>
<accession>A0A318S326</accession>
<evidence type="ECO:0000313" key="2">
    <source>
        <dbReference type="Proteomes" id="UP000248326"/>
    </source>
</evidence>